<keyword evidence="3" id="KW-0963">Cytoplasm</keyword>
<sequence length="365" mass="38600">MPDTHAIPDPHPPADLIPIGAFARRSGLTASALRFYDDSGLLRPANVDAASGYRYYHADQLERAVAVRRLRGLEMPLPVVENVLATDPAHAARLIDEHVASLSTRADEARRAAVGIKAALTGTDAVPVATVKGHVLAAAIDQVLVATGESDEHPAISGVHIESGPEALTLVATDRYRLSIRTLVPDETLGAEWAGTLDGADLRSVLGELRRRHVVQLEALPDALRFRARESALHCRLASGRFPDHRALSAAVAPPVTRVVVAKASLLAALEATDDETVRLRARPDHLALASPDGAEQASVDAVVDGPDAEVWFGVTVLHPAVATAIGPDLMLDVRGPNEPVTVRSADHGDLATLAMPVEPPLDQA</sequence>
<dbReference type="GO" id="GO:0005737">
    <property type="term" value="C:cytoplasm"/>
    <property type="evidence" value="ECO:0007669"/>
    <property type="project" value="UniProtKB-SubCell"/>
</dbReference>
<evidence type="ECO:0000256" key="4">
    <source>
        <dbReference type="ARBA" id="ARBA00022679"/>
    </source>
</evidence>
<keyword evidence="8 10" id="KW-0238">DNA-binding</keyword>
<dbReference type="InterPro" id="IPR009061">
    <property type="entry name" value="DNA-bd_dom_put_sf"/>
</dbReference>
<evidence type="ECO:0000256" key="1">
    <source>
        <dbReference type="ARBA" id="ARBA00004496"/>
    </source>
</evidence>
<evidence type="ECO:0000259" key="9">
    <source>
        <dbReference type="PROSITE" id="PS50937"/>
    </source>
</evidence>
<evidence type="ECO:0000256" key="5">
    <source>
        <dbReference type="ARBA" id="ARBA00022695"/>
    </source>
</evidence>
<evidence type="ECO:0000313" key="11">
    <source>
        <dbReference type="Proteomes" id="UP000317303"/>
    </source>
</evidence>
<evidence type="ECO:0000256" key="8">
    <source>
        <dbReference type="ARBA" id="ARBA00023125"/>
    </source>
</evidence>
<keyword evidence="6" id="KW-0235">DNA replication</keyword>
<dbReference type="InterPro" id="IPR001001">
    <property type="entry name" value="DNA_polIII_beta"/>
</dbReference>
<feature type="domain" description="HTH merR-type" evidence="9">
    <location>
        <begin position="16"/>
        <end position="86"/>
    </location>
</feature>
<keyword evidence="4" id="KW-0808">Transferase</keyword>
<evidence type="ECO:0000256" key="3">
    <source>
        <dbReference type="ARBA" id="ARBA00022490"/>
    </source>
</evidence>
<dbReference type="SUPFAM" id="SSF46955">
    <property type="entry name" value="Putative DNA-binding domain"/>
    <property type="match status" value="1"/>
</dbReference>
<comment type="caution">
    <text evidence="10">The sequence shown here is derived from an EMBL/GenBank/DDBJ whole genome shotgun (WGS) entry which is preliminary data.</text>
</comment>
<keyword evidence="11" id="KW-1185">Reference proteome</keyword>
<comment type="similarity">
    <text evidence="2">Belongs to the beta sliding clamp family.</text>
</comment>
<dbReference type="PROSITE" id="PS00552">
    <property type="entry name" value="HTH_MERR_1"/>
    <property type="match status" value="1"/>
</dbReference>
<dbReference type="Pfam" id="PF13411">
    <property type="entry name" value="MerR_1"/>
    <property type="match status" value="1"/>
</dbReference>
<dbReference type="RefSeq" id="WP_051757788.1">
    <property type="nucleotide sequence ID" value="NZ_JOIJ01000007.1"/>
</dbReference>
<dbReference type="GO" id="GO:0006271">
    <property type="term" value="P:DNA strand elongation involved in DNA replication"/>
    <property type="evidence" value="ECO:0007669"/>
    <property type="project" value="TreeGrafter"/>
</dbReference>
<evidence type="ECO:0000256" key="6">
    <source>
        <dbReference type="ARBA" id="ARBA00022705"/>
    </source>
</evidence>
<dbReference type="PROSITE" id="PS50937">
    <property type="entry name" value="HTH_MERR_2"/>
    <property type="match status" value="1"/>
</dbReference>
<dbReference type="GO" id="GO:0003677">
    <property type="term" value="F:DNA binding"/>
    <property type="evidence" value="ECO:0007669"/>
    <property type="project" value="UniProtKB-KW"/>
</dbReference>
<dbReference type="InterPro" id="IPR022637">
    <property type="entry name" value="DNA_polIII_beta_cen"/>
</dbReference>
<dbReference type="Proteomes" id="UP000317303">
    <property type="component" value="Unassembled WGS sequence"/>
</dbReference>
<dbReference type="SMART" id="SM00422">
    <property type="entry name" value="HTH_MERR"/>
    <property type="match status" value="1"/>
</dbReference>
<dbReference type="GO" id="GO:0003887">
    <property type="term" value="F:DNA-directed DNA polymerase activity"/>
    <property type="evidence" value="ECO:0007669"/>
    <property type="project" value="UniProtKB-KW"/>
</dbReference>
<dbReference type="GO" id="GO:0009360">
    <property type="term" value="C:DNA polymerase III complex"/>
    <property type="evidence" value="ECO:0007669"/>
    <property type="project" value="InterPro"/>
</dbReference>
<comment type="subcellular location">
    <subcellularLocation>
        <location evidence="1">Cytoplasm</location>
    </subcellularLocation>
</comment>
<organism evidence="10 11">
    <name type="scientific">Prauserella rugosa</name>
    <dbReference type="NCBI Taxonomy" id="43354"/>
    <lineage>
        <taxon>Bacteria</taxon>
        <taxon>Bacillati</taxon>
        <taxon>Actinomycetota</taxon>
        <taxon>Actinomycetes</taxon>
        <taxon>Pseudonocardiales</taxon>
        <taxon>Pseudonocardiaceae</taxon>
        <taxon>Prauserella</taxon>
    </lineage>
</organism>
<dbReference type="Gene3D" id="1.10.1660.10">
    <property type="match status" value="1"/>
</dbReference>
<gene>
    <name evidence="10" type="ORF">JD82_02934</name>
</gene>
<keyword evidence="7" id="KW-0239">DNA-directed DNA polymerase</keyword>
<keyword evidence="5" id="KW-0548">Nucleotidyltransferase</keyword>
<reference evidence="10 11" key="1">
    <citation type="submission" date="2019-07" db="EMBL/GenBank/DDBJ databases">
        <title>R&amp;d 2014.</title>
        <authorList>
            <person name="Klenk H.-P."/>
        </authorList>
    </citation>
    <scope>NUCLEOTIDE SEQUENCE [LARGE SCALE GENOMIC DNA]</scope>
    <source>
        <strain evidence="10 11">DSM 43194</strain>
    </source>
</reference>
<evidence type="ECO:0000313" key="10">
    <source>
        <dbReference type="EMBL" id="TWH21081.1"/>
    </source>
</evidence>
<name>A0A660CJ06_9PSEU</name>
<dbReference type="GO" id="GO:0006355">
    <property type="term" value="P:regulation of DNA-templated transcription"/>
    <property type="evidence" value="ECO:0007669"/>
    <property type="project" value="InterPro"/>
</dbReference>
<evidence type="ECO:0000256" key="7">
    <source>
        <dbReference type="ARBA" id="ARBA00022932"/>
    </source>
</evidence>
<dbReference type="AlphaFoldDB" id="A0A660CJ06"/>
<dbReference type="PANTHER" id="PTHR30478:SF0">
    <property type="entry name" value="BETA SLIDING CLAMP"/>
    <property type="match status" value="1"/>
</dbReference>
<evidence type="ECO:0000256" key="2">
    <source>
        <dbReference type="ARBA" id="ARBA00010752"/>
    </source>
</evidence>
<proteinExistence type="inferred from homology"/>
<dbReference type="InterPro" id="IPR046938">
    <property type="entry name" value="DNA_clamp_sf"/>
</dbReference>
<dbReference type="Gene3D" id="3.10.150.10">
    <property type="entry name" value="DNA Polymerase III, subunit A, domain 2"/>
    <property type="match status" value="2"/>
</dbReference>
<dbReference type="GO" id="GO:0008408">
    <property type="term" value="F:3'-5' exonuclease activity"/>
    <property type="evidence" value="ECO:0007669"/>
    <property type="project" value="InterPro"/>
</dbReference>
<dbReference type="SUPFAM" id="SSF55979">
    <property type="entry name" value="DNA clamp"/>
    <property type="match status" value="1"/>
</dbReference>
<protein>
    <submittedName>
        <fullName evidence="10">DNA-binding transcriptional MerR regulator</fullName>
    </submittedName>
</protein>
<dbReference type="InterPro" id="IPR000551">
    <property type="entry name" value="MerR-type_HTH_dom"/>
</dbReference>
<dbReference type="Pfam" id="PF02767">
    <property type="entry name" value="DNA_pol3_beta_2"/>
    <property type="match status" value="1"/>
</dbReference>
<dbReference type="OrthoDB" id="7849865at2"/>
<dbReference type="EMBL" id="VLJV01000001">
    <property type="protein sequence ID" value="TWH21081.1"/>
    <property type="molecule type" value="Genomic_DNA"/>
</dbReference>
<dbReference type="PANTHER" id="PTHR30478">
    <property type="entry name" value="DNA POLYMERASE III SUBUNIT BETA"/>
    <property type="match status" value="1"/>
</dbReference>
<accession>A0A660CJ06</accession>